<keyword evidence="1" id="KW-0812">Transmembrane</keyword>
<dbReference type="RefSeq" id="YP_010610659.1">
    <property type="nucleotide sequence ID" value="NC_069987.1"/>
</dbReference>
<geneLocation type="mitochondrion" evidence="2"/>
<reference evidence="2" key="1">
    <citation type="submission" date="2022-04" db="EMBL/GenBank/DDBJ databases">
        <title>Genome skimming elucidates the evolutionary history of Octopodiformes.</title>
        <authorList>
            <person name="Taite M."/>
            <person name="Fernandez-Alvarez F."/>
            <person name="Braid H."/>
            <person name="Bush S."/>
            <person name="Bolstad K."/>
            <person name="Drewery J."/>
            <person name="Mills S."/>
            <person name="Strugnell J."/>
            <person name="Vecchione M."/>
            <person name="Villanueva R."/>
            <person name="Voight J."/>
            <person name="Allcock A.L."/>
        </authorList>
    </citation>
    <scope>NUCLEOTIDE SEQUENCE</scope>
    <source>
        <strain evidence="2">A200023</strain>
    </source>
</reference>
<gene>
    <name evidence="2" type="primary">ATP8</name>
</gene>
<dbReference type="CTD" id="4509"/>
<name>A0A9E9FUL4_9MOLL</name>
<feature type="transmembrane region" description="Helical" evidence="1">
    <location>
        <begin position="6"/>
        <end position="29"/>
    </location>
</feature>
<evidence type="ECO:0000313" key="2">
    <source>
        <dbReference type="EMBL" id="WAP91414.1"/>
    </source>
</evidence>
<keyword evidence="2" id="KW-0496">Mitochondrion</keyword>
<protein>
    <submittedName>
        <fullName evidence="2">ATP synthase F0 subunit 8</fullName>
    </submittedName>
</protein>
<keyword evidence="1" id="KW-0472">Membrane</keyword>
<organism evidence="2">
    <name type="scientific">Cirroteuthis muelleri</name>
    <dbReference type="NCBI Taxonomy" id="202430"/>
    <lineage>
        <taxon>Eukaryota</taxon>
        <taxon>Metazoa</taxon>
        <taxon>Spiralia</taxon>
        <taxon>Lophotrochozoa</taxon>
        <taxon>Mollusca</taxon>
        <taxon>Cephalopoda</taxon>
        <taxon>Coleoidea</taxon>
        <taxon>Octopodiformes</taxon>
        <taxon>Octopoda</taxon>
        <taxon>Cirrata</taxon>
        <taxon>Cirroteuthidae</taxon>
        <taxon>Cirroteuthis</taxon>
    </lineage>
</organism>
<evidence type="ECO:0000256" key="1">
    <source>
        <dbReference type="SAM" id="Phobius"/>
    </source>
</evidence>
<dbReference type="EMBL" id="ON367802">
    <property type="protein sequence ID" value="WAP91414.1"/>
    <property type="molecule type" value="Genomic_DNA"/>
</dbReference>
<keyword evidence="1" id="KW-1133">Transmembrane helix</keyword>
<proteinExistence type="predicted"/>
<sequence length="52" mass="6327">MPQLSPLNWMFFFSFFWLIMISNSSIMWWNTKASYKINLAKKNSNISISYLW</sequence>
<dbReference type="GeneID" id="77651563"/>
<dbReference type="AlphaFoldDB" id="A0A9E9FUL4"/>
<accession>A0A9E9FUL4</accession>